<dbReference type="Proteomes" id="UP001492380">
    <property type="component" value="Unassembled WGS sequence"/>
</dbReference>
<keyword evidence="2" id="KW-1185">Reference proteome</keyword>
<proteinExistence type="predicted"/>
<gene>
    <name evidence="1" type="ORF">HDK90DRAFT_522878</name>
</gene>
<organism evidence="1 2">
    <name type="scientific">Phyllosticta capitalensis</name>
    <dbReference type="NCBI Taxonomy" id="121624"/>
    <lineage>
        <taxon>Eukaryota</taxon>
        <taxon>Fungi</taxon>
        <taxon>Dikarya</taxon>
        <taxon>Ascomycota</taxon>
        <taxon>Pezizomycotina</taxon>
        <taxon>Dothideomycetes</taxon>
        <taxon>Dothideomycetes incertae sedis</taxon>
        <taxon>Botryosphaeriales</taxon>
        <taxon>Phyllostictaceae</taxon>
        <taxon>Phyllosticta</taxon>
    </lineage>
</organism>
<protein>
    <submittedName>
        <fullName evidence="1">Uncharacterized protein</fullName>
    </submittedName>
</protein>
<comment type="caution">
    <text evidence="1">The sequence shown here is derived from an EMBL/GenBank/DDBJ whole genome shotgun (WGS) entry which is preliminary data.</text>
</comment>
<dbReference type="EMBL" id="JBBWRZ010000002">
    <property type="protein sequence ID" value="KAK8244489.1"/>
    <property type="molecule type" value="Genomic_DNA"/>
</dbReference>
<sequence>MVSSLTPRPQPNLPEGARTMELSRFADKNDQAKKALSGEQKKAYHFAEVNAEVAKLDQMTKEVSKKIANIAKSAEFAAAQNAAKIFLIERLRKTLESLVPEKDDLGVVKNALGMTEELDDPIVPDERYLLDDISEDIGVALHLIDLKMETRKKLRQLLQDAK</sequence>
<evidence type="ECO:0000313" key="2">
    <source>
        <dbReference type="Proteomes" id="UP001492380"/>
    </source>
</evidence>
<evidence type="ECO:0000313" key="1">
    <source>
        <dbReference type="EMBL" id="KAK8244489.1"/>
    </source>
</evidence>
<reference evidence="1 2" key="1">
    <citation type="submission" date="2024-04" db="EMBL/GenBank/DDBJ databases">
        <title>Phyllosticta paracitricarpa is synonymous to the EU quarantine fungus P. citricarpa based on phylogenomic analyses.</title>
        <authorList>
            <consortium name="Lawrence Berkeley National Laboratory"/>
            <person name="Van Ingen-Buijs V.A."/>
            <person name="Van Westerhoven A.C."/>
            <person name="Haridas S."/>
            <person name="Skiadas P."/>
            <person name="Martin F."/>
            <person name="Groenewald J.Z."/>
            <person name="Crous P.W."/>
            <person name="Seidl M.F."/>
        </authorList>
    </citation>
    <scope>NUCLEOTIDE SEQUENCE [LARGE SCALE GENOMIC DNA]</scope>
    <source>
        <strain evidence="1 2">CBS 123374</strain>
    </source>
</reference>
<accession>A0ABR1Z0J8</accession>
<name>A0ABR1Z0J8_9PEZI</name>